<dbReference type="PROSITE" id="PS51257">
    <property type="entry name" value="PROKAR_LIPOPROTEIN"/>
    <property type="match status" value="1"/>
</dbReference>
<dbReference type="GO" id="GO:0032153">
    <property type="term" value="C:cell division site"/>
    <property type="evidence" value="ECO:0007669"/>
    <property type="project" value="TreeGrafter"/>
</dbReference>
<evidence type="ECO:0000256" key="6">
    <source>
        <dbReference type="ARBA" id="ARBA00022679"/>
    </source>
</evidence>
<dbReference type="EMBL" id="JAQQAL010000051">
    <property type="protein sequence ID" value="MDC7228556.1"/>
    <property type="molecule type" value="Genomic_DNA"/>
</dbReference>
<reference evidence="22 23" key="1">
    <citation type="submission" date="2022-12" db="EMBL/GenBank/DDBJ databases">
        <title>Metagenome assembled genome from gulf of manar.</title>
        <authorList>
            <person name="Kohli P."/>
            <person name="Pk S."/>
            <person name="Venkata Ramana C."/>
            <person name="Sasikala C."/>
        </authorList>
    </citation>
    <scope>NUCLEOTIDE SEQUENCE [LARGE SCALE GENOMIC DNA]</scope>
    <source>
        <strain evidence="22">JB008</strain>
    </source>
</reference>
<evidence type="ECO:0000256" key="10">
    <source>
        <dbReference type="ARBA" id="ARBA00022989"/>
    </source>
</evidence>
<keyword evidence="9" id="KW-0573">Peptidoglycan synthesis</keyword>
<keyword evidence="4" id="KW-0132">Cell division</keyword>
<dbReference type="AlphaFoldDB" id="A0AAJ1MM35"/>
<dbReference type="NCBIfam" id="TIGR02614">
    <property type="entry name" value="ftsW"/>
    <property type="match status" value="1"/>
</dbReference>
<comment type="pathway">
    <text evidence="2">Cell wall biogenesis; peptidoglycan biosynthesis.</text>
</comment>
<feature type="transmembrane region" description="Helical" evidence="21">
    <location>
        <begin position="81"/>
        <end position="99"/>
    </location>
</feature>
<keyword evidence="13" id="KW-0961">Cell wall biogenesis/degradation</keyword>
<evidence type="ECO:0000256" key="3">
    <source>
        <dbReference type="ARBA" id="ARBA00022475"/>
    </source>
</evidence>
<dbReference type="GO" id="GO:0008955">
    <property type="term" value="F:peptidoglycan glycosyltransferase activity"/>
    <property type="evidence" value="ECO:0007669"/>
    <property type="project" value="UniProtKB-EC"/>
</dbReference>
<evidence type="ECO:0000256" key="1">
    <source>
        <dbReference type="ARBA" id="ARBA00004651"/>
    </source>
</evidence>
<dbReference type="PANTHER" id="PTHR30474:SF2">
    <property type="entry name" value="PEPTIDOGLYCAN GLYCOSYLTRANSFERASE FTSW-RELATED"/>
    <property type="match status" value="1"/>
</dbReference>
<feature type="transmembrane region" description="Helical" evidence="21">
    <location>
        <begin position="280"/>
        <end position="301"/>
    </location>
</feature>
<dbReference type="GO" id="GO:0051301">
    <property type="term" value="P:cell division"/>
    <property type="evidence" value="ECO:0007669"/>
    <property type="project" value="UniProtKB-KW"/>
</dbReference>
<feature type="transmembrane region" description="Helical" evidence="21">
    <location>
        <begin position="313"/>
        <end position="332"/>
    </location>
</feature>
<dbReference type="GO" id="GO:0015648">
    <property type="term" value="F:lipid-linked peptidoglycan transporter activity"/>
    <property type="evidence" value="ECO:0007669"/>
    <property type="project" value="TreeGrafter"/>
</dbReference>
<keyword evidence="7 21" id="KW-0812">Transmembrane</keyword>
<keyword evidence="6" id="KW-0808">Transferase</keyword>
<accession>A0AAJ1MM35</accession>
<evidence type="ECO:0000256" key="4">
    <source>
        <dbReference type="ARBA" id="ARBA00022618"/>
    </source>
</evidence>
<comment type="caution">
    <text evidence="22">The sequence shown here is derived from an EMBL/GenBank/DDBJ whole genome shotgun (WGS) entry which is preliminary data.</text>
</comment>
<gene>
    <name evidence="22" type="primary">ftsW</name>
    <name evidence="22" type="ORF">PQJ61_17475</name>
</gene>
<organism evidence="22 23">
    <name type="scientific">Candidatus Thalassospirochaeta sargassi</name>
    <dbReference type="NCBI Taxonomy" id="3119039"/>
    <lineage>
        <taxon>Bacteria</taxon>
        <taxon>Pseudomonadati</taxon>
        <taxon>Spirochaetota</taxon>
        <taxon>Spirochaetia</taxon>
        <taxon>Spirochaetales</taxon>
        <taxon>Spirochaetaceae</taxon>
        <taxon>Candidatus Thalassospirochaeta</taxon>
    </lineage>
</organism>
<dbReference type="GO" id="GO:0071555">
    <property type="term" value="P:cell wall organization"/>
    <property type="evidence" value="ECO:0007669"/>
    <property type="project" value="UniProtKB-KW"/>
</dbReference>
<evidence type="ECO:0000256" key="21">
    <source>
        <dbReference type="SAM" id="Phobius"/>
    </source>
</evidence>
<evidence type="ECO:0000256" key="16">
    <source>
        <dbReference type="ARBA" id="ARBA00038053"/>
    </source>
</evidence>
<feature type="transmembrane region" description="Helical" evidence="21">
    <location>
        <begin position="147"/>
        <end position="167"/>
    </location>
</feature>
<dbReference type="InterPro" id="IPR001182">
    <property type="entry name" value="FtsW/RodA"/>
</dbReference>
<evidence type="ECO:0000256" key="2">
    <source>
        <dbReference type="ARBA" id="ARBA00004752"/>
    </source>
</evidence>
<evidence type="ECO:0000313" key="23">
    <source>
        <dbReference type="Proteomes" id="UP001221217"/>
    </source>
</evidence>
<evidence type="ECO:0000256" key="7">
    <source>
        <dbReference type="ARBA" id="ARBA00022692"/>
    </source>
</evidence>
<dbReference type="InterPro" id="IPR013437">
    <property type="entry name" value="FtsW"/>
</dbReference>
<feature type="transmembrane region" description="Helical" evidence="21">
    <location>
        <begin position="174"/>
        <end position="200"/>
    </location>
</feature>
<evidence type="ECO:0000256" key="14">
    <source>
        <dbReference type="ARBA" id="ARBA00032370"/>
    </source>
</evidence>
<comment type="similarity">
    <text evidence="16">Belongs to the SEDS family. FtsW subfamily.</text>
</comment>
<feature type="transmembrane region" description="Helical" evidence="21">
    <location>
        <begin position="17"/>
        <end position="37"/>
    </location>
</feature>
<feature type="transmembrane region" description="Helical" evidence="21">
    <location>
        <begin position="344"/>
        <end position="366"/>
    </location>
</feature>
<keyword evidence="8" id="KW-0133">Cell shape</keyword>
<keyword evidence="3" id="KW-1003">Cell membrane</keyword>
<feature type="transmembrane region" description="Helical" evidence="21">
    <location>
        <begin position="57"/>
        <end position="75"/>
    </location>
</feature>
<dbReference type="GO" id="GO:0009252">
    <property type="term" value="P:peptidoglycan biosynthetic process"/>
    <property type="evidence" value="ECO:0007669"/>
    <property type="project" value="UniProtKB-KW"/>
</dbReference>
<evidence type="ECO:0000256" key="20">
    <source>
        <dbReference type="ARBA" id="ARBA00049902"/>
    </source>
</evidence>
<evidence type="ECO:0000256" key="19">
    <source>
        <dbReference type="ARBA" id="ARBA00044770"/>
    </source>
</evidence>
<protein>
    <recommendedName>
        <fullName evidence="17">Probable peptidoglycan glycosyltransferase FtsW</fullName>
        <ecNumber evidence="19">2.4.99.28</ecNumber>
    </recommendedName>
    <alternativeName>
        <fullName evidence="18">Cell division protein FtsW</fullName>
    </alternativeName>
    <alternativeName>
        <fullName evidence="15">Cell wall polymerase</fullName>
    </alternativeName>
    <alternativeName>
        <fullName evidence="14">Peptidoglycan polymerase</fullName>
    </alternativeName>
</protein>
<evidence type="ECO:0000256" key="9">
    <source>
        <dbReference type="ARBA" id="ARBA00022984"/>
    </source>
</evidence>
<keyword evidence="10 21" id="KW-1133">Transmembrane helix</keyword>
<evidence type="ECO:0000313" key="22">
    <source>
        <dbReference type="EMBL" id="MDC7228556.1"/>
    </source>
</evidence>
<comment type="subcellular location">
    <subcellularLocation>
        <location evidence="1">Cell membrane</location>
        <topology evidence="1">Multi-pass membrane protein</topology>
    </subcellularLocation>
</comment>
<dbReference type="Proteomes" id="UP001221217">
    <property type="component" value="Unassembled WGS sequence"/>
</dbReference>
<dbReference type="EC" id="2.4.99.28" evidence="19"/>
<proteinExistence type="inferred from homology"/>
<evidence type="ECO:0000256" key="12">
    <source>
        <dbReference type="ARBA" id="ARBA00023306"/>
    </source>
</evidence>
<dbReference type="GO" id="GO:0005886">
    <property type="term" value="C:plasma membrane"/>
    <property type="evidence" value="ECO:0007669"/>
    <property type="project" value="UniProtKB-SubCell"/>
</dbReference>
<name>A0AAJ1MM35_9SPIO</name>
<evidence type="ECO:0000256" key="13">
    <source>
        <dbReference type="ARBA" id="ARBA00023316"/>
    </source>
</evidence>
<comment type="catalytic activity">
    <reaction evidence="20">
        <text>[GlcNAc-(1-&gt;4)-Mur2Ac(oyl-L-Ala-gamma-D-Glu-L-Lys-D-Ala-D-Ala)](n)-di-trans,octa-cis-undecaprenyl diphosphate + beta-D-GlcNAc-(1-&gt;4)-Mur2Ac(oyl-L-Ala-gamma-D-Glu-L-Lys-D-Ala-D-Ala)-di-trans,octa-cis-undecaprenyl diphosphate = [GlcNAc-(1-&gt;4)-Mur2Ac(oyl-L-Ala-gamma-D-Glu-L-Lys-D-Ala-D-Ala)](n+1)-di-trans,octa-cis-undecaprenyl diphosphate + di-trans,octa-cis-undecaprenyl diphosphate + H(+)</text>
        <dbReference type="Rhea" id="RHEA:23708"/>
        <dbReference type="Rhea" id="RHEA-COMP:9602"/>
        <dbReference type="Rhea" id="RHEA-COMP:9603"/>
        <dbReference type="ChEBI" id="CHEBI:15378"/>
        <dbReference type="ChEBI" id="CHEBI:58405"/>
        <dbReference type="ChEBI" id="CHEBI:60033"/>
        <dbReference type="ChEBI" id="CHEBI:78435"/>
        <dbReference type="EC" id="2.4.99.28"/>
    </reaction>
</comment>
<keyword evidence="11 21" id="KW-0472">Membrane</keyword>
<evidence type="ECO:0000256" key="15">
    <source>
        <dbReference type="ARBA" id="ARBA00033270"/>
    </source>
</evidence>
<keyword evidence="5" id="KW-0328">Glycosyltransferase</keyword>
<evidence type="ECO:0000256" key="5">
    <source>
        <dbReference type="ARBA" id="ARBA00022676"/>
    </source>
</evidence>
<evidence type="ECO:0000256" key="17">
    <source>
        <dbReference type="ARBA" id="ARBA00041185"/>
    </source>
</evidence>
<dbReference type="Pfam" id="PF01098">
    <property type="entry name" value="FTSW_RODA_SPOVE"/>
    <property type="match status" value="1"/>
</dbReference>
<dbReference type="GO" id="GO:0008360">
    <property type="term" value="P:regulation of cell shape"/>
    <property type="evidence" value="ECO:0007669"/>
    <property type="project" value="UniProtKB-KW"/>
</dbReference>
<dbReference type="PANTHER" id="PTHR30474">
    <property type="entry name" value="CELL CYCLE PROTEIN"/>
    <property type="match status" value="1"/>
</dbReference>
<evidence type="ECO:0000256" key="18">
    <source>
        <dbReference type="ARBA" id="ARBA00041418"/>
    </source>
</evidence>
<sequence>MRGRFELERVPGGQSDFILLMLVVLLAGCGIAALFSASYYYAEKYFSDSFLFIRKQLILGGVGAVFGFIAFKLSSEFLRRWTPALLLGSLVLMLLTFLPGLSEEILGARRWIFLFGFSFQPSELVKLAIVLYLANIFEKKQDRMHDFLNTVLPSLIVLTVVVGLVLLQNDFSSAIFILIIGLSMFFMAGVPLLYFVYLLLAAVPTSLIFLFTKPHRVERLIAFISPEADPVGSGYQVIAAQSALKNGGFIGQGLGHGIKKLGGLPEVHSDFIFASTAEEVGFMGVFCIILLFLGFGARAILRGYRSGSHYDFLLSFGLAVCILYQALFNMAVVSGLVPATGIPLPFFSSGGSSLFVTFLMCGLLLGTTRRQNEERI</sequence>
<evidence type="ECO:0000256" key="8">
    <source>
        <dbReference type="ARBA" id="ARBA00022960"/>
    </source>
</evidence>
<feature type="transmembrane region" description="Helical" evidence="21">
    <location>
        <begin position="111"/>
        <end position="135"/>
    </location>
</feature>
<keyword evidence="12" id="KW-0131">Cell cycle</keyword>
<evidence type="ECO:0000256" key="11">
    <source>
        <dbReference type="ARBA" id="ARBA00023136"/>
    </source>
</evidence>